<dbReference type="Gramene" id="PNW77788">
    <property type="protein sequence ID" value="PNW77788"/>
    <property type="gene ID" value="CHLRE_10g451800v5"/>
</dbReference>
<reference evidence="2 3" key="1">
    <citation type="journal article" date="2007" name="Science">
        <title>The Chlamydomonas genome reveals the evolution of key animal and plant functions.</title>
        <authorList>
            <person name="Merchant S.S."/>
            <person name="Prochnik S.E."/>
            <person name="Vallon O."/>
            <person name="Harris E.H."/>
            <person name="Karpowicz S.J."/>
            <person name="Witman G.B."/>
            <person name="Terry A."/>
            <person name="Salamov A."/>
            <person name="Fritz-Laylin L.K."/>
            <person name="Marechal-Drouard L."/>
            <person name="Marshall W.F."/>
            <person name="Qu L.H."/>
            <person name="Nelson D.R."/>
            <person name="Sanderfoot A.A."/>
            <person name="Spalding M.H."/>
            <person name="Kapitonov V.V."/>
            <person name="Ren Q."/>
            <person name="Ferris P."/>
            <person name="Lindquist E."/>
            <person name="Shapiro H."/>
            <person name="Lucas S.M."/>
            <person name="Grimwood J."/>
            <person name="Schmutz J."/>
            <person name="Cardol P."/>
            <person name="Cerutti H."/>
            <person name="Chanfreau G."/>
            <person name="Chen C.L."/>
            <person name="Cognat V."/>
            <person name="Croft M.T."/>
            <person name="Dent R."/>
            <person name="Dutcher S."/>
            <person name="Fernandez E."/>
            <person name="Fukuzawa H."/>
            <person name="Gonzalez-Ballester D."/>
            <person name="Gonzalez-Halphen D."/>
            <person name="Hallmann A."/>
            <person name="Hanikenne M."/>
            <person name="Hippler M."/>
            <person name="Inwood W."/>
            <person name="Jabbari K."/>
            <person name="Kalanon M."/>
            <person name="Kuras R."/>
            <person name="Lefebvre P.A."/>
            <person name="Lemaire S.D."/>
            <person name="Lobanov A.V."/>
            <person name="Lohr M."/>
            <person name="Manuell A."/>
            <person name="Meier I."/>
            <person name="Mets L."/>
            <person name="Mittag M."/>
            <person name="Mittelmeier T."/>
            <person name="Moroney J.V."/>
            <person name="Moseley J."/>
            <person name="Napoli C."/>
            <person name="Nedelcu A.M."/>
            <person name="Niyogi K."/>
            <person name="Novoselov S.V."/>
            <person name="Paulsen I.T."/>
            <person name="Pazour G."/>
            <person name="Purton S."/>
            <person name="Ral J.P."/>
            <person name="Riano-Pachon D.M."/>
            <person name="Riekhof W."/>
            <person name="Rymarquis L."/>
            <person name="Schroda M."/>
            <person name="Stern D."/>
            <person name="Umen J."/>
            <person name="Willows R."/>
            <person name="Wilson N."/>
            <person name="Zimmer S.L."/>
            <person name="Allmer J."/>
            <person name="Balk J."/>
            <person name="Bisova K."/>
            <person name="Chen C.J."/>
            <person name="Elias M."/>
            <person name="Gendler K."/>
            <person name="Hauser C."/>
            <person name="Lamb M.R."/>
            <person name="Ledford H."/>
            <person name="Long J.C."/>
            <person name="Minagawa J."/>
            <person name="Page M.D."/>
            <person name="Pan J."/>
            <person name="Pootakham W."/>
            <person name="Roje S."/>
            <person name="Rose A."/>
            <person name="Stahlberg E."/>
            <person name="Terauchi A.M."/>
            <person name="Yang P."/>
            <person name="Ball S."/>
            <person name="Bowler C."/>
            <person name="Dieckmann C.L."/>
            <person name="Gladyshev V.N."/>
            <person name="Green P."/>
            <person name="Jorgensen R."/>
            <person name="Mayfield S."/>
            <person name="Mueller-Roeber B."/>
            <person name="Rajamani S."/>
            <person name="Sayre R.T."/>
            <person name="Brokstein P."/>
            <person name="Dubchak I."/>
            <person name="Goodstein D."/>
            <person name="Hornick L."/>
            <person name="Huang Y.W."/>
            <person name="Jhaveri J."/>
            <person name="Luo Y."/>
            <person name="Martinez D."/>
            <person name="Ngau W.C."/>
            <person name="Otillar B."/>
            <person name="Poliakov A."/>
            <person name="Porter A."/>
            <person name="Szajkowski L."/>
            <person name="Werner G."/>
            <person name="Zhou K."/>
            <person name="Grigoriev I.V."/>
            <person name="Rokhsar D.S."/>
            <person name="Grossman A.R."/>
        </authorList>
    </citation>
    <scope>NUCLEOTIDE SEQUENCE [LARGE SCALE GENOMIC DNA]</scope>
    <source>
        <strain evidence="3">CC-503</strain>
    </source>
</reference>
<dbReference type="Proteomes" id="UP000006906">
    <property type="component" value="Chromosome 10"/>
</dbReference>
<protein>
    <submittedName>
        <fullName evidence="2">Uncharacterized protein</fullName>
    </submittedName>
</protein>
<keyword evidence="3" id="KW-1185">Reference proteome</keyword>
<dbReference type="GeneID" id="5724068"/>
<feature type="region of interest" description="Disordered" evidence="1">
    <location>
        <begin position="108"/>
        <end position="135"/>
    </location>
</feature>
<dbReference type="InParanoid" id="A0A2K3DB78"/>
<feature type="compositionally biased region" description="Low complexity" evidence="1">
    <location>
        <begin position="14"/>
        <end position="29"/>
    </location>
</feature>
<proteinExistence type="predicted"/>
<dbReference type="AlphaFoldDB" id="A0A2K3DB78"/>
<sequence length="135" mass="14899">MAKGGKDENGKSITAKNMGAKGGTKAMAKGGKDENGKSIAAKNLGAKMHGARGHISWQPLFLLVDAWLEENCGPGRRPHGIWEKVLAHLRQLPDGAHLPPSITGAILKNRYNTNKYKKEKKEKEEKEEEEEEKEE</sequence>
<organism evidence="2 3">
    <name type="scientific">Chlamydomonas reinhardtii</name>
    <name type="common">Chlamydomonas smithii</name>
    <dbReference type="NCBI Taxonomy" id="3055"/>
    <lineage>
        <taxon>Eukaryota</taxon>
        <taxon>Viridiplantae</taxon>
        <taxon>Chlorophyta</taxon>
        <taxon>core chlorophytes</taxon>
        <taxon>Chlorophyceae</taxon>
        <taxon>CS clade</taxon>
        <taxon>Chlamydomonadales</taxon>
        <taxon>Chlamydomonadaceae</taxon>
        <taxon>Chlamydomonas</taxon>
    </lineage>
</organism>
<dbReference type="RefSeq" id="XP_001698336.2">
    <property type="nucleotide sequence ID" value="XM_001698284.2"/>
</dbReference>
<feature type="compositionally biased region" description="Basic and acidic residues" evidence="1">
    <location>
        <begin position="1"/>
        <end position="10"/>
    </location>
</feature>
<gene>
    <name evidence="2" type="ORF">CHLRE_10g451800v5</name>
</gene>
<evidence type="ECO:0000313" key="3">
    <source>
        <dbReference type="Proteomes" id="UP000006906"/>
    </source>
</evidence>
<evidence type="ECO:0000256" key="1">
    <source>
        <dbReference type="SAM" id="MobiDB-lite"/>
    </source>
</evidence>
<dbReference type="EMBL" id="CM008971">
    <property type="protein sequence ID" value="PNW77788.1"/>
    <property type="molecule type" value="Genomic_DNA"/>
</dbReference>
<dbReference type="KEGG" id="cre:CHLRE_10g451800v5"/>
<evidence type="ECO:0000313" key="2">
    <source>
        <dbReference type="EMBL" id="PNW77788.1"/>
    </source>
</evidence>
<accession>A0A2K3DB78</accession>
<feature type="compositionally biased region" description="Acidic residues" evidence="1">
    <location>
        <begin position="125"/>
        <end position="135"/>
    </location>
</feature>
<name>A0A2K3DB78_CHLRE</name>
<feature type="region of interest" description="Disordered" evidence="1">
    <location>
        <begin position="1"/>
        <end position="37"/>
    </location>
</feature>